<name>A0A165CEU8_EXIGL</name>
<gene>
    <name evidence="2" type="ORF">EXIGLDRAFT_347492</name>
</gene>
<sequence>MFLQGGPLHFAPVRTSKACCLFDHLVVHCTIVRRAVVRKGRVRGKSCSVFRHIVGRTAKLAGHDDVTKERRGERNALTTQAGSAVARSSRKAARASSRPPNRPAKIRKQQTSPNGTVIVVKL</sequence>
<proteinExistence type="predicted"/>
<reference evidence="2 3" key="1">
    <citation type="journal article" date="2016" name="Mol. Biol. Evol.">
        <title>Comparative Genomics of Early-Diverging Mushroom-Forming Fungi Provides Insights into the Origins of Lignocellulose Decay Capabilities.</title>
        <authorList>
            <person name="Nagy L.G."/>
            <person name="Riley R."/>
            <person name="Tritt A."/>
            <person name="Adam C."/>
            <person name="Daum C."/>
            <person name="Floudas D."/>
            <person name="Sun H."/>
            <person name="Yadav J.S."/>
            <person name="Pangilinan J."/>
            <person name="Larsson K.H."/>
            <person name="Matsuura K."/>
            <person name="Barry K."/>
            <person name="Labutti K."/>
            <person name="Kuo R."/>
            <person name="Ohm R.A."/>
            <person name="Bhattacharya S.S."/>
            <person name="Shirouzu T."/>
            <person name="Yoshinaga Y."/>
            <person name="Martin F.M."/>
            <person name="Grigoriev I.V."/>
            <person name="Hibbett D.S."/>
        </authorList>
    </citation>
    <scope>NUCLEOTIDE SEQUENCE [LARGE SCALE GENOMIC DNA]</scope>
    <source>
        <strain evidence="2 3">HHB12029</strain>
    </source>
</reference>
<feature type="compositionally biased region" description="Basic and acidic residues" evidence="1">
    <location>
        <begin position="63"/>
        <end position="74"/>
    </location>
</feature>
<protein>
    <submittedName>
        <fullName evidence="2">Uncharacterized protein</fullName>
    </submittedName>
</protein>
<dbReference type="EMBL" id="KV426330">
    <property type="protein sequence ID" value="KZV82337.1"/>
    <property type="molecule type" value="Genomic_DNA"/>
</dbReference>
<evidence type="ECO:0000313" key="2">
    <source>
        <dbReference type="EMBL" id="KZV82337.1"/>
    </source>
</evidence>
<evidence type="ECO:0000256" key="1">
    <source>
        <dbReference type="SAM" id="MobiDB-lite"/>
    </source>
</evidence>
<dbReference type="Proteomes" id="UP000077266">
    <property type="component" value="Unassembled WGS sequence"/>
</dbReference>
<evidence type="ECO:0000313" key="3">
    <source>
        <dbReference type="Proteomes" id="UP000077266"/>
    </source>
</evidence>
<dbReference type="AlphaFoldDB" id="A0A165CEU8"/>
<keyword evidence="3" id="KW-1185">Reference proteome</keyword>
<dbReference type="InParanoid" id="A0A165CEU8"/>
<organism evidence="2 3">
    <name type="scientific">Exidia glandulosa HHB12029</name>
    <dbReference type="NCBI Taxonomy" id="1314781"/>
    <lineage>
        <taxon>Eukaryota</taxon>
        <taxon>Fungi</taxon>
        <taxon>Dikarya</taxon>
        <taxon>Basidiomycota</taxon>
        <taxon>Agaricomycotina</taxon>
        <taxon>Agaricomycetes</taxon>
        <taxon>Auriculariales</taxon>
        <taxon>Exidiaceae</taxon>
        <taxon>Exidia</taxon>
    </lineage>
</organism>
<feature type="region of interest" description="Disordered" evidence="1">
    <location>
        <begin position="63"/>
        <end position="115"/>
    </location>
</feature>
<accession>A0A165CEU8</accession>